<evidence type="ECO:0000313" key="1">
    <source>
        <dbReference type="EMBL" id="KAF4625885.1"/>
    </source>
</evidence>
<accession>A0A8H4RBQ0</accession>
<organism evidence="1 2">
    <name type="scientific">Cudoniella acicularis</name>
    <dbReference type="NCBI Taxonomy" id="354080"/>
    <lineage>
        <taxon>Eukaryota</taxon>
        <taxon>Fungi</taxon>
        <taxon>Dikarya</taxon>
        <taxon>Ascomycota</taxon>
        <taxon>Pezizomycotina</taxon>
        <taxon>Leotiomycetes</taxon>
        <taxon>Helotiales</taxon>
        <taxon>Tricladiaceae</taxon>
        <taxon>Cudoniella</taxon>
    </lineage>
</organism>
<keyword evidence="2" id="KW-1185">Reference proteome</keyword>
<name>A0A8H4RBQ0_9HELO</name>
<gene>
    <name evidence="1" type="ORF">G7Y89_g12276</name>
</gene>
<comment type="caution">
    <text evidence="1">The sequence shown here is derived from an EMBL/GenBank/DDBJ whole genome shotgun (WGS) entry which is preliminary data.</text>
</comment>
<evidence type="ECO:0000313" key="2">
    <source>
        <dbReference type="Proteomes" id="UP000566819"/>
    </source>
</evidence>
<reference evidence="1 2" key="1">
    <citation type="submission" date="2020-03" db="EMBL/GenBank/DDBJ databases">
        <title>Draft Genome Sequence of Cudoniella acicularis.</title>
        <authorList>
            <person name="Buettner E."/>
            <person name="Kellner H."/>
        </authorList>
    </citation>
    <scope>NUCLEOTIDE SEQUENCE [LARGE SCALE GENOMIC DNA]</scope>
    <source>
        <strain evidence="1 2">DSM 108380</strain>
    </source>
</reference>
<dbReference type="EMBL" id="JAAMPI010001273">
    <property type="protein sequence ID" value="KAF4625885.1"/>
    <property type="molecule type" value="Genomic_DNA"/>
</dbReference>
<protein>
    <submittedName>
        <fullName evidence="1">Uncharacterized protein</fullName>
    </submittedName>
</protein>
<sequence>MGKSNTAPQNSQLSQEVPVCAIFSNTCYGTLIEYKKPTQNTQSQQDAKDASPVYLQVRREWLEDRKVSTGGQIVSGSAMQRWQQEAVRDQPYNNIGAVTGQDVRRS</sequence>
<proteinExistence type="predicted"/>
<dbReference type="Proteomes" id="UP000566819">
    <property type="component" value="Unassembled WGS sequence"/>
</dbReference>
<dbReference type="AlphaFoldDB" id="A0A8H4RBQ0"/>
<dbReference type="OrthoDB" id="5425661at2759"/>